<reference evidence="4 5" key="1">
    <citation type="journal article" date="2012" name="J. Am. Chem. Soc.">
        <title>Bacterial biosynthesis and maturation of the didemnin anti-cancer agents.</title>
        <authorList>
            <person name="Xu Y."/>
            <person name="Kersten R.D."/>
            <person name="Nam S.J."/>
            <person name="Lu L."/>
            <person name="Al-Suwailem A.M."/>
            <person name="Zheng H."/>
            <person name="Fenical W."/>
            <person name="Dorrestein P.C."/>
            <person name="Moore B.S."/>
            <person name="Qian P.Y."/>
        </authorList>
    </citation>
    <scope>NUCLEOTIDE SEQUENCE [LARGE SCALE GENOMIC DNA]</scope>
    <source>
        <strain evidence="4 5">KA081020-065</strain>
    </source>
</reference>
<gene>
    <name evidence="4" type="primary">mdtA</name>
    <name evidence="4" type="ordered locus">TMO_c0903</name>
</gene>
<evidence type="ECO:0000313" key="5">
    <source>
        <dbReference type="Proteomes" id="UP000005258"/>
    </source>
</evidence>
<dbReference type="Gene3D" id="2.40.50.100">
    <property type="match status" value="1"/>
</dbReference>
<dbReference type="PANTHER" id="PTHR32347:SF23">
    <property type="entry name" value="BLL5650 PROTEIN"/>
    <property type="match status" value="1"/>
</dbReference>
<evidence type="ECO:0000256" key="1">
    <source>
        <dbReference type="ARBA" id="ARBA00004196"/>
    </source>
</evidence>
<keyword evidence="5" id="KW-1185">Reference proteome</keyword>
<dbReference type="EMBL" id="CP003239">
    <property type="protein sequence ID" value="AFK57513.1"/>
    <property type="molecule type" value="Genomic_DNA"/>
</dbReference>
<dbReference type="SUPFAM" id="SSF111369">
    <property type="entry name" value="HlyD-like secretion proteins"/>
    <property type="match status" value="1"/>
</dbReference>
<name>I3TXM5_TISMK</name>
<protein>
    <submittedName>
        <fullName evidence="4">Multidrug resistance protein mdtA</fullName>
    </submittedName>
</protein>
<keyword evidence="4" id="KW-0614">Plasmid</keyword>
<dbReference type="PANTHER" id="PTHR32347">
    <property type="entry name" value="EFFLUX SYSTEM COMPONENT YKNX-RELATED"/>
    <property type="match status" value="1"/>
</dbReference>
<sequence length="521" mass="55476">MNADPRPQPPKIDLQKLAAAAAKPGAPAAGGAAAGGAAAGGAAADPARGRSAILFSIMLSLERAARRAPDVQSLRYVIVNETRRLLPYRQAALAEGAIRPKPVALSDVPGVERTAPYVTWLERVLGHLAAAHRDQMKALKAAPAPVPAPQPLAGATPAPAPEAELLKPRLVTPADLPQELAEAWPELAAPHALLCPLTDREGHVRGWLWLARDTGFAPADQVLAAQLADAYAHAWLALAGRGAGRRRLPRPRWLVLGLVAAAVAAGFIPVPQSVLAPAEVSASDPATVASPLDGVVQAIEVQPNQRVDAGDLLLRLDPTNLQAEVAVARRTLEIAEAELRRARQGAFDDRDAGAQIALLEARARLRQAELEYAEQRLARVEVRAERPGIVLFTRADDWIGRPVQTGQRIMTIADPARAEIRVELPVGEAIRLEPGAPVQLFLDARPLEPVAGRMTSMSYTAEQTPGGILAYELKARLDQDAGEALPRVGLRGTAKVYGADVPLAFYLFRRPLAALRQHTGF</sequence>
<dbReference type="GO" id="GO:0030313">
    <property type="term" value="C:cell envelope"/>
    <property type="evidence" value="ECO:0007669"/>
    <property type="project" value="UniProtKB-SubCell"/>
</dbReference>
<geneLocation type="plasmid" evidence="4 5">
    <name>pTM3</name>
</geneLocation>
<evidence type="ECO:0000256" key="3">
    <source>
        <dbReference type="SAM" id="Coils"/>
    </source>
</evidence>
<feature type="coiled-coil region" evidence="3">
    <location>
        <begin position="325"/>
        <end position="385"/>
    </location>
</feature>
<accession>I3TXM5</accession>
<dbReference type="KEGG" id="tmo:TMO_c0903"/>
<dbReference type="HOGENOM" id="CLU_049021_0_0_5"/>
<evidence type="ECO:0000313" key="4">
    <source>
        <dbReference type="EMBL" id="AFK57513.1"/>
    </source>
</evidence>
<dbReference type="InterPro" id="IPR050465">
    <property type="entry name" value="UPF0194_transport"/>
</dbReference>
<dbReference type="Gene3D" id="2.40.30.170">
    <property type="match status" value="1"/>
</dbReference>
<comment type="subcellular location">
    <subcellularLocation>
        <location evidence="1">Cell envelope</location>
    </subcellularLocation>
</comment>
<dbReference type="RefSeq" id="WP_014748502.1">
    <property type="nucleotide sequence ID" value="NC_017958.1"/>
</dbReference>
<organism evidence="4 5">
    <name type="scientific">Tistrella mobilis (strain KA081020-065)</name>
    <dbReference type="NCBI Taxonomy" id="1110502"/>
    <lineage>
        <taxon>Bacteria</taxon>
        <taxon>Pseudomonadati</taxon>
        <taxon>Pseudomonadota</taxon>
        <taxon>Alphaproteobacteria</taxon>
        <taxon>Geminicoccales</taxon>
        <taxon>Geminicoccaceae</taxon>
        <taxon>Tistrella</taxon>
    </lineage>
</organism>
<dbReference type="Proteomes" id="UP000005258">
    <property type="component" value="Plasmid pTM3"/>
</dbReference>
<evidence type="ECO:0000256" key="2">
    <source>
        <dbReference type="ARBA" id="ARBA00023054"/>
    </source>
</evidence>
<dbReference type="AlphaFoldDB" id="I3TXM5"/>
<proteinExistence type="predicted"/>
<keyword evidence="2 3" id="KW-0175">Coiled coil</keyword>